<dbReference type="EMBL" id="VUJU01008882">
    <property type="protein sequence ID" value="KAF0724594.1"/>
    <property type="molecule type" value="Genomic_DNA"/>
</dbReference>
<evidence type="ECO:0000313" key="1">
    <source>
        <dbReference type="EMBL" id="KAF0724594.1"/>
    </source>
</evidence>
<keyword evidence="2" id="KW-1185">Reference proteome</keyword>
<gene>
    <name evidence="1" type="ORF">FWK35_00026276</name>
</gene>
<name>A0A6G0WBG8_APHCR</name>
<dbReference type="AlphaFoldDB" id="A0A6G0WBG8"/>
<reference evidence="1 2" key="1">
    <citation type="submission" date="2019-08" db="EMBL/GenBank/DDBJ databases">
        <title>Whole genome of Aphis craccivora.</title>
        <authorList>
            <person name="Voronova N.V."/>
            <person name="Shulinski R.S."/>
            <person name="Bandarenka Y.V."/>
            <person name="Zhorov D.G."/>
            <person name="Warner D."/>
        </authorList>
    </citation>
    <scope>NUCLEOTIDE SEQUENCE [LARGE SCALE GENOMIC DNA]</scope>
    <source>
        <strain evidence="1">180601</strain>
        <tissue evidence="1">Whole Body</tissue>
    </source>
</reference>
<sequence length="356" mass="41982">MFISNFYEICRKRNNLQVIYKRCRKPAIEYNVIFGVLEKNKSKYEQFEPSTLIYKDKKNKRSYDVLKKITWSDIINNEFIAKYNLPCNFVYKSCKVRKTMIYSKYFLTFKAKCKDDGCELFGWSEKKPDICQPLEIIGQQLLIDLASNWRRDNVKDMEFGDMSHPNLYKSSVLRKVKQQHKDNILGITQKNQIESVVELKRNTRFSGSIHEVGTDPLLNSEKCFEPYIECKFEKLESNEDDYNGNEDDQEDVSSCDSNVSLELAEITENWHSFGKNQDIKPSEKEKRKRITKYMECTVEIEKMLNKKNTRSHLNTLLLNENTTSCLRVSRKRYMVHNNCHFDSVAAMISIAYLDHC</sequence>
<protein>
    <submittedName>
        <fullName evidence="1">Uncharacterized protein</fullName>
    </submittedName>
</protein>
<proteinExistence type="predicted"/>
<evidence type="ECO:0000313" key="2">
    <source>
        <dbReference type="Proteomes" id="UP000478052"/>
    </source>
</evidence>
<dbReference type="Proteomes" id="UP000478052">
    <property type="component" value="Unassembled WGS sequence"/>
</dbReference>
<organism evidence="1 2">
    <name type="scientific">Aphis craccivora</name>
    <name type="common">Cowpea aphid</name>
    <dbReference type="NCBI Taxonomy" id="307492"/>
    <lineage>
        <taxon>Eukaryota</taxon>
        <taxon>Metazoa</taxon>
        <taxon>Ecdysozoa</taxon>
        <taxon>Arthropoda</taxon>
        <taxon>Hexapoda</taxon>
        <taxon>Insecta</taxon>
        <taxon>Pterygota</taxon>
        <taxon>Neoptera</taxon>
        <taxon>Paraneoptera</taxon>
        <taxon>Hemiptera</taxon>
        <taxon>Sternorrhyncha</taxon>
        <taxon>Aphidomorpha</taxon>
        <taxon>Aphidoidea</taxon>
        <taxon>Aphididae</taxon>
        <taxon>Aphidini</taxon>
        <taxon>Aphis</taxon>
        <taxon>Aphis</taxon>
    </lineage>
</organism>
<accession>A0A6G0WBG8</accession>
<comment type="caution">
    <text evidence="1">The sequence shown here is derived from an EMBL/GenBank/DDBJ whole genome shotgun (WGS) entry which is preliminary data.</text>
</comment>